<keyword evidence="3" id="KW-1185">Reference proteome</keyword>
<dbReference type="InParanoid" id="A0A2K1KEM6"/>
<organism evidence="1">
    <name type="scientific">Physcomitrium patens</name>
    <name type="common">Spreading-leaved earth moss</name>
    <name type="synonym">Physcomitrella patens</name>
    <dbReference type="NCBI Taxonomy" id="3218"/>
    <lineage>
        <taxon>Eukaryota</taxon>
        <taxon>Viridiplantae</taxon>
        <taxon>Streptophyta</taxon>
        <taxon>Embryophyta</taxon>
        <taxon>Bryophyta</taxon>
        <taxon>Bryophytina</taxon>
        <taxon>Bryopsida</taxon>
        <taxon>Funariidae</taxon>
        <taxon>Funariales</taxon>
        <taxon>Funariaceae</taxon>
        <taxon>Physcomitrium</taxon>
    </lineage>
</organism>
<reference evidence="2" key="3">
    <citation type="submission" date="2020-12" db="UniProtKB">
        <authorList>
            <consortium name="EnsemblPlants"/>
        </authorList>
    </citation>
    <scope>IDENTIFICATION</scope>
</reference>
<sequence length="53" mass="5704">MICLSLCVMIVHQSKLEGKISLEAMAPSLLNSSRVSKRSAVSVFQVVLEDASP</sequence>
<accession>A0A2K1KEM6</accession>
<protein>
    <submittedName>
        <fullName evidence="1 2">Uncharacterized protein</fullName>
    </submittedName>
</protein>
<evidence type="ECO:0000313" key="2">
    <source>
        <dbReference type="EnsemblPlants" id="PAC:32977755.CDS.1"/>
    </source>
</evidence>
<dbReference type="EMBL" id="ABEU02000006">
    <property type="protein sequence ID" value="PNR52235.1"/>
    <property type="molecule type" value="Genomic_DNA"/>
</dbReference>
<dbReference type="Proteomes" id="UP000006727">
    <property type="component" value="Chromosome 6"/>
</dbReference>
<gene>
    <name evidence="1" type="ORF">PHYPA_008609</name>
</gene>
<reference evidence="1 3" key="1">
    <citation type="journal article" date="2008" name="Science">
        <title>The Physcomitrella genome reveals evolutionary insights into the conquest of land by plants.</title>
        <authorList>
            <person name="Rensing S."/>
            <person name="Lang D."/>
            <person name="Zimmer A."/>
            <person name="Terry A."/>
            <person name="Salamov A."/>
            <person name="Shapiro H."/>
            <person name="Nishiyama T."/>
            <person name="Perroud P.-F."/>
            <person name="Lindquist E."/>
            <person name="Kamisugi Y."/>
            <person name="Tanahashi T."/>
            <person name="Sakakibara K."/>
            <person name="Fujita T."/>
            <person name="Oishi K."/>
            <person name="Shin-I T."/>
            <person name="Kuroki Y."/>
            <person name="Toyoda A."/>
            <person name="Suzuki Y."/>
            <person name="Hashimoto A."/>
            <person name="Yamaguchi K."/>
            <person name="Sugano A."/>
            <person name="Kohara Y."/>
            <person name="Fujiyama A."/>
            <person name="Anterola A."/>
            <person name="Aoki S."/>
            <person name="Ashton N."/>
            <person name="Barbazuk W.B."/>
            <person name="Barker E."/>
            <person name="Bennetzen J."/>
            <person name="Bezanilla M."/>
            <person name="Blankenship R."/>
            <person name="Cho S.H."/>
            <person name="Dutcher S."/>
            <person name="Estelle M."/>
            <person name="Fawcett J.A."/>
            <person name="Gundlach H."/>
            <person name="Hanada K."/>
            <person name="Heyl A."/>
            <person name="Hicks K.A."/>
            <person name="Hugh J."/>
            <person name="Lohr M."/>
            <person name="Mayer K."/>
            <person name="Melkozernov A."/>
            <person name="Murata T."/>
            <person name="Nelson D."/>
            <person name="Pils B."/>
            <person name="Prigge M."/>
            <person name="Reiss B."/>
            <person name="Renner T."/>
            <person name="Rombauts S."/>
            <person name="Rushton P."/>
            <person name="Sanderfoot A."/>
            <person name="Schween G."/>
            <person name="Shiu S.-H."/>
            <person name="Stueber K."/>
            <person name="Theodoulou F.L."/>
            <person name="Tu H."/>
            <person name="Van de Peer Y."/>
            <person name="Verrier P.J."/>
            <person name="Waters E."/>
            <person name="Wood A."/>
            <person name="Yang L."/>
            <person name="Cove D."/>
            <person name="Cuming A."/>
            <person name="Hasebe M."/>
            <person name="Lucas S."/>
            <person name="Mishler D.B."/>
            <person name="Reski R."/>
            <person name="Grigoriev I."/>
            <person name="Quatrano R.S."/>
            <person name="Boore J.L."/>
        </authorList>
    </citation>
    <scope>NUCLEOTIDE SEQUENCE [LARGE SCALE GENOMIC DNA]</scope>
    <source>
        <strain evidence="2 3">cv. Gransden 2004</strain>
    </source>
</reference>
<dbReference type="EnsemblPlants" id="Pp3c6_6750V3.1">
    <property type="protein sequence ID" value="PAC:32977755.CDS.1"/>
    <property type="gene ID" value="Pp3c6_6750"/>
</dbReference>
<proteinExistence type="predicted"/>
<evidence type="ECO:0000313" key="1">
    <source>
        <dbReference type="EMBL" id="PNR52235.1"/>
    </source>
</evidence>
<evidence type="ECO:0000313" key="3">
    <source>
        <dbReference type="Proteomes" id="UP000006727"/>
    </source>
</evidence>
<reference evidence="1 3" key="2">
    <citation type="journal article" date="2018" name="Plant J.">
        <title>The Physcomitrella patens chromosome-scale assembly reveals moss genome structure and evolution.</title>
        <authorList>
            <person name="Lang D."/>
            <person name="Ullrich K.K."/>
            <person name="Murat F."/>
            <person name="Fuchs J."/>
            <person name="Jenkins J."/>
            <person name="Haas F.B."/>
            <person name="Piednoel M."/>
            <person name="Gundlach H."/>
            <person name="Van Bel M."/>
            <person name="Meyberg R."/>
            <person name="Vives C."/>
            <person name="Morata J."/>
            <person name="Symeonidi A."/>
            <person name="Hiss M."/>
            <person name="Muchero W."/>
            <person name="Kamisugi Y."/>
            <person name="Saleh O."/>
            <person name="Blanc G."/>
            <person name="Decker E.L."/>
            <person name="van Gessel N."/>
            <person name="Grimwood J."/>
            <person name="Hayes R.D."/>
            <person name="Graham S.W."/>
            <person name="Gunter L.E."/>
            <person name="McDaniel S.F."/>
            <person name="Hoernstein S.N.W."/>
            <person name="Larsson A."/>
            <person name="Li F.W."/>
            <person name="Perroud P.F."/>
            <person name="Phillips J."/>
            <person name="Ranjan P."/>
            <person name="Rokshar D.S."/>
            <person name="Rothfels C.J."/>
            <person name="Schneider L."/>
            <person name="Shu S."/>
            <person name="Stevenson D.W."/>
            <person name="Thummler F."/>
            <person name="Tillich M."/>
            <person name="Villarreal Aguilar J.C."/>
            <person name="Widiez T."/>
            <person name="Wong G.K."/>
            <person name="Wymore A."/>
            <person name="Zhang Y."/>
            <person name="Zimmer A.D."/>
            <person name="Quatrano R.S."/>
            <person name="Mayer K.F.X."/>
            <person name="Goodstein D."/>
            <person name="Casacuberta J.M."/>
            <person name="Vandepoele K."/>
            <person name="Reski R."/>
            <person name="Cuming A.C."/>
            <person name="Tuskan G.A."/>
            <person name="Maumus F."/>
            <person name="Salse J."/>
            <person name="Schmutz J."/>
            <person name="Rensing S.A."/>
        </authorList>
    </citation>
    <scope>NUCLEOTIDE SEQUENCE [LARGE SCALE GENOMIC DNA]</scope>
    <source>
        <strain evidence="2 3">cv. Gransden 2004</strain>
    </source>
</reference>
<name>A0A2K1KEM6_PHYPA</name>
<dbReference type="AlphaFoldDB" id="A0A2K1KEM6"/>
<dbReference type="Gramene" id="Pp3c6_6750V3.1">
    <property type="protein sequence ID" value="PAC:32977755.CDS.1"/>
    <property type="gene ID" value="Pp3c6_6750"/>
</dbReference>